<dbReference type="EMBL" id="JBHSGP010000008">
    <property type="protein sequence ID" value="MFC4721705.1"/>
    <property type="molecule type" value="Genomic_DNA"/>
</dbReference>
<feature type="domain" description="N-acetyltransferase" evidence="1">
    <location>
        <begin position="1"/>
        <end position="154"/>
    </location>
</feature>
<organism evidence="2 3">
    <name type="scientific">Geojedonia litorea</name>
    <dbReference type="NCBI Taxonomy" id="1268269"/>
    <lineage>
        <taxon>Bacteria</taxon>
        <taxon>Pseudomonadati</taxon>
        <taxon>Bacteroidota</taxon>
        <taxon>Flavobacteriia</taxon>
        <taxon>Flavobacteriales</taxon>
        <taxon>Flavobacteriaceae</taxon>
        <taxon>Geojedonia</taxon>
    </lineage>
</organism>
<dbReference type="GO" id="GO:0016746">
    <property type="term" value="F:acyltransferase activity"/>
    <property type="evidence" value="ECO:0007669"/>
    <property type="project" value="UniProtKB-KW"/>
</dbReference>
<protein>
    <submittedName>
        <fullName evidence="2">GNAT family N-acetyltransferase</fullName>
        <ecNumber evidence="2">2.3.1.-</ecNumber>
    </submittedName>
</protein>
<gene>
    <name evidence="2" type="ORF">ACFO5O_05210</name>
</gene>
<dbReference type="RefSeq" id="WP_387961596.1">
    <property type="nucleotide sequence ID" value="NZ_JBHSGP010000008.1"/>
</dbReference>
<comment type="caution">
    <text evidence="2">The sequence shown here is derived from an EMBL/GenBank/DDBJ whole genome shotgun (WGS) entry which is preliminary data.</text>
</comment>
<dbReference type="Proteomes" id="UP001595953">
    <property type="component" value="Unassembled WGS sequence"/>
</dbReference>
<dbReference type="CDD" id="cd04301">
    <property type="entry name" value="NAT_SF"/>
    <property type="match status" value="1"/>
</dbReference>
<accession>A0ABV9N1P5</accession>
<reference evidence="3" key="1">
    <citation type="journal article" date="2019" name="Int. J. Syst. Evol. Microbiol.">
        <title>The Global Catalogue of Microorganisms (GCM) 10K type strain sequencing project: providing services to taxonomists for standard genome sequencing and annotation.</title>
        <authorList>
            <consortium name="The Broad Institute Genomics Platform"/>
            <consortium name="The Broad Institute Genome Sequencing Center for Infectious Disease"/>
            <person name="Wu L."/>
            <person name="Ma J."/>
        </authorList>
    </citation>
    <scope>NUCLEOTIDE SEQUENCE [LARGE SCALE GENOMIC DNA]</scope>
    <source>
        <strain evidence="3">CCUG 63682</strain>
    </source>
</reference>
<dbReference type="InterPro" id="IPR000182">
    <property type="entry name" value="GNAT_dom"/>
</dbReference>
<keyword evidence="2" id="KW-0012">Acyltransferase</keyword>
<sequence length="274" mass="31587">MQVKSLGSTPFDVIVDCFFVSFDNYFVKFPNDKALFKNRWEMAKVNYDLSFGMFDNDTLVGFILHGIDYREHDLIAFNLATGVIPQYRGKKITQQIYEVALPKLKQFGVTKCKLEVIQENTFAIRAYKSIGYTVVRGFNCFSGEINITNEPPYELKEVNIHDYKINPVVNQSLYSYENQIGTLSRGPFKCFQIVHHHQMESVFIINVENGYIAQLDVLLEQQGTWERLFSALKNISSTVKINNVDDQLTAKIEKVKAFGLINTINQFEMELIMI</sequence>
<keyword evidence="3" id="KW-1185">Reference proteome</keyword>
<dbReference type="InterPro" id="IPR016181">
    <property type="entry name" value="Acyl_CoA_acyltransferase"/>
</dbReference>
<evidence type="ECO:0000313" key="2">
    <source>
        <dbReference type="EMBL" id="MFC4721705.1"/>
    </source>
</evidence>
<dbReference type="PROSITE" id="PS51186">
    <property type="entry name" value="GNAT"/>
    <property type="match status" value="1"/>
</dbReference>
<name>A0ABV9N1P5_9FLAO</name>
<evidence type="ECO:0000313" key="3">
    <source>
        <dbReference type="Proteomes" id="UP001595953"/>
    </source>
</evidence>
<dbReference type="Gene3D" id="3.40.630.30">
    <property type="match status" value="1"/>
</dbReference>
<evidence type="ECO:0000259" key="1">
    <source>
        <dbReference type="PROSITE" id="PS51186"/>
    </source>
</evidence>
<keyword evidence="2" id="KW-0808">Transferase</keyword>
<proteinExistence type="predicted"/>
<dbReference type="SUPFAM" id="SSF55729">
    <property type="entry name" value="Acyl-CoA N-acyltransferases (Nat)"/>
    <property type="match status" value="1"/>
</dbReference>
<dbReference type="Pfam" id="PF00583">
    <property type="entry name" value="Acetyltransf_1"/>
    <property type="match status" value="1"/>
</dbReference>
<dbReference type="EC" id="2.3.1.-" evidence="2"/>